<comment type="similarity">
    <text evidence="7 8">Belongs to the IspF family.</text>
</comment>
<dbReference type="EMBL" id="CP019791">
    <property type="protein sequence ID" value="AQT67634.1"/>
    <property type="molecule type" value="Genomic_DNA"/>
</dbReference>
<feature type="binding site" evidence="7">
    <location>
        <begin position="16"/>
        <end position="18"/>
    </location>
    <ligand>
        <name>4-CDP-2-C-methyl-D-erythritol 2-phosphate</name>
        <dbReference type="ChEBI" id="CHEBI:57919"/>
    </ligand>
</feature>
<dbReference type="Gene3D" id="3.30.1330.50">
    <property type="entry name" value="2-C-methyl-D-erythritol 2,4-cyclodiphosphate synthase"/>
    <property type="match status" value="1"/>
</dbReference>
<dbReference type="UniPathway" id="UPA00056">
    <property type="reaction ID" value="UER00095"/>
</dbReference>
<accession>A0A1U9NIS9</accession>
<comment type="function">
    <text evidence="7">Involved in the biosynthesis of isopentenyl diphosphate (IPP) and dimethylallyl diphosphate (DMAPP), two major building blocks of isoprenoid compounds. Catalyzes the conversion of 4-diphosphocytidyl-2-C-methyl-D-erythritol 2-phosphate (CDP-ME2P) to 2-C-methyl-D-erythritol 2,4-cyclodiphosphate (ME-CPP) with a corresponding release of cytidine 5-monophosphate (CMP).</text>
</comment>
<evidence type="ECO:0000256" key="2">
    <source>
        <dbReference type="ARBA" id="ARBA00004709"/>
    </source>
</evidence>
<dbReference type="InterPro" id="IPR003526">
    <property type="entry name" value="MECDP_synthase"/>
</dbReference>
<feature type="site" description="Transition state stabilizer" evidence="7">
    <location>
        <position position="42"/>
    </location>
</feature>
<feature type="domain" description="2-C-methyl-D-erythritol 2,4-cyclodiphosphate synthase" evidence="9">
    <location>
        <begin position="10"/>
        <end position="162"/>
    </location>
</feature>
<dbReference type="PROSITE" id="PS01350">
    <property type="entry name" value="ISPF"/>
    <property type="match status" value="1"/>
</dbReference>
<dbReference type="NCBIfam" id="TIGR00151">
    <property type="entry name" value="ispF"/>
    <property type="match status" value="1"/>
</dbReference>
<dbReference type="SUPFAM" id="SSF69765">
    <property type="entry name" value="IpsF-like"/>
    <property type="match status" value="1"/>
</dbReference>
<feature type="binding site" evidence="7">
    <location>
        <position position="16"/>
    </location>
    <ligand>
        <name>a divalent metal cation</name>
        <dbReference type="ChEBI" id="CHEBI:60240"/>
    </ligand>
</feature>
<dbReference type="InterPro" id="IPR036571">
    <property type="entry name" value="MECDP_synthase_sf"/>
</dbReference>
<feature type="site" description="Transition state stabilizer" evidence="7">
    <location>
        <position position="141"/>
    </location>
</feature>
<dbReference type="GO" id="GO:0046872">
    <property type="term" value="F:metal ion binding"/>
    <property type="evidence" value="ECO:0007669"/>
    <property type="project" value="UniProtKB-KW"/>
</dbReference>
<feature type="binding site" evidence="7">
    <location>
        <begin position="69"/>
        <end position="73"/>
    </location>
    <ligand>
        <name>4-CDP-2-C-methyl-D-erythritol 2-phosphate</name>
        <dbReference type="ChEBI" id="CHEBI:57919"/>
    </ligand>
</feature>
<keyword evidence="11" id="KW-1185">Reference proteome</keyword>
<dbReference type="AlphaFoldDB" id="A0A1U9NIS9"/>
<evidence type="ECO:0000256" key="5">
    <source>
        <dbReference type="ARBA" id="ARBA00023229"/>
    </source>
</evidence>
<reference evidence="11" key="1">
    <citation type="submission" date="2017-02" db="EMBL/GenBank/DDBJ databases">
        <title>Comparative genomics and description of representatives of a novel lineage of planctomycetes thriving in anoxic sediments.</title>
        <authorList>
            <person name="Spring S."/>
            <person name="Bunk B."/>
            <person name="Sproer C."/>
        </authorList>
    </citation>
    <scope>NUCLEOTIDE SEQUENCE [LARGE SCALE GENOMIC DNA]</scope>
    <source>
        <strain evidence="11">ST-NAGAB-D1</strain>
    </source>
</reference>
<dbReference type="PANTHER" id="PTHR43181:SF1">
    <property type="entry name" value="2-C-METHYL-D-ERYTHRITOL 2,4-CYCLODIPHOSPHATE SYNTHASE, CHLOROPLASTIC"/>
    <property type="match status" value="1"/>
</dbReference>
<feature type="binding site" evidence="7">
    <location>
        <begin position="42"/>
        <end position="43"/>
    </location>
    <ligand>
        <name>4-CDP-2-C-methyl-D-erythritol 2-phosphate</name>
        <dbReference type="ChEBI" id="CHEBI:57919"/>
    </ligand>
</feature>
<dbReference type="STRING" id="1936003.STSP2_00782"/>
<keyword evidence="6 7" id="KW-0456">Lyase</keyword>
<comment type="caution">
    <text evidence="7">Lacks conserved residue(s) required for the propagation of feature annotation.</text>
</comment>
<gene>
    <name evidence="7 10" type="primary">ispF</name>
    <name evidence="10" type="ORF">STSP2_00782</name>
</gene>
<protein>
    <recommendedName>
        <fullName evidence="3 7">2-C-methyl-D-erythritol 2,4-cyclodiphosphate synthase</fullName>
        <shortName evidence="7">MECDP-synthase</shortName>
        <shortName evidence="7">MECPP-synthase</shortName>
        <shortName evidence="7">MECPS</shortName>
        <ecNumber evidence="3 7">4.6.1.12</ecNumber>
    </recommendedName>
</protein>
<sequence>MNLDLKYEYRTGIGTDIHKLVLDRELKLGGVEVPYPKGLLGHSDGDVVLHAVIDAVLGAMCAGDIGTLFPDTDAKYKGIDSKALVLLVRDLMEEMRWEVVNVDVIIHAEEPKLGAYKGQIKRCVASLLSADFNNVNIKAKTNEGLGPVGEGLAIESTVSVLLRRRLKRTLADS</sequence>
<evidence type="ECO:0000256" key="6">
    <source>
        <dbReference type="ARBA" id="ARBA00023239"/>
    </source>
</evidence>
<organism evidence="10 11">
    <name type="scientific">Anaerohalosphaera lusitana</name>
    <dbReference type="NCBI Taxonomy" id="1936003"/>
    <lineage>
        <taxon>Bacteria</taxon>
        <taxon>Pseudomonadati</taxon>
        <taxon>Planctomycetota</taxon>
        <taxon>Phycisphaerae</taxon>
        <taxon>Sedimentisphaerales</taxon>
        <taxon>Anaerohalosphaeraceae</taxon>
        <taxon>Anaerohalosphaera</taxon>
    </lineage>
</organism>
<dbReference type="GO" id="GO:0016114">
    <property type="term" value="P:terpenoid biosynthetic process"/>
    <property type="evidence" value="ECO:0007669"/>
    <property type="project" value="InterPro"/>
</dbReference>
<name>A0A1U9NIS9_9BACT</name>
<keyword evidence="5 7" id="KW-0414">Isoprene biosynthesis</keyword>
<evidence type="ECO:0000256" key="1">
    <source>
        <dbReference type="ARBA" id="ARBA00000200"/>
    </source>
</evidence>
<comment type="cofactor">
    <cofactor evidence="7">
        <name>a divalent metal cation</name>
        <dbReference type="ChEBI" id="CHEBI:60240"/>
    </cofactor>
    <text evidence="7">Binds 1 divalent metal cation per subunit.</text>
</comment>
<evidence type="ECO:0000256" key="4">
    <source>
        <dbReference type="ARBA" id="ARBA00022723"/>
    </source>
</evidence>
<evidence type="ECO:0000313" key="10">
    <source>
        <dbReference type="EMBL" id="AQT67634.1"/>
    </source>
</evidence>
<keyword evidence="4 7" id="KW-0479">Metal-binding</keyword>
<dbReference type="InterPro" id="IPR020555">
    <property type="entry name" value="MECDP_synthase_CS"/>
</dbReference>
<feature type="binding site" evidence="7">
    <location>
        <begin position="64"/>
        <end position="66"/>
    </location>
    <ligand>
        <name>4-CDP-2-C-methyl-D-erythritol 2-phosphate</name>
        <dbReference type="ChEBI" id="CHEBI:57919"/>
    </ligand>
</feature>
<dbReference type="RefSeq" id="WP_236782730.1">
    <property type="nucleotide sequence ID" value="NZ_CP019791.1"/>
</dbReference>
<feature type="binding site" evidence="7">
    <location>
        <position position="18"/>
    </location>
    <ligand>
        <name>a divalent metal cation</name>
        <dbReference type="ChEBI" id="CHEBI:60240"/>
    </ligand>
</feature>
<evidence type="ECO:0000313" key="11">
    <source>
        <dbReference type="Proteomes" id="UP000189674"/>
    </source>
</evidence>
<dbReference type="PANTHER" id="PTHR43181">
    <property type="entry name" value="2-C-METHYL-D-ERYTHRITOL 2,4-CYCLODIPHOSPHATE SYNTHASE, CHLOROPLASTIC"/>
    <property type="match status" value="1"/>
</dbReference>
<evidence type="ECO:0000256" key="7">
    <source>
        <dbReference type="HAMAP-Rule" id="MF_00107"/>
    </source>
</evidence>
<dbReference type="HAMAP" id="MF_00107">
    <property type="entry name" value="IspF"/>
    <property type="match status" value="1"/>
</dbReference>
<dbReference type="GO" id="GO:0008685">
    <property type="term" value="F:2-C-methyl-D-erythritol 2,4-cyclodiphosphate synthase activity"/>
    <property type="evidence" value="ECO:0007669"/>
    <property type="project" value="UniProtKB-UniRule"/>
</dbReference>
<proteinExistence type="inferred from homology"/>
<comment type="subunit">
    <text evidence="7">Homotrimer.</text>
</comment>
<evidence type="ECO:0000256" key="8">
    <source>
        <dbReference type="RuleBase" id="RU004395"/>
    </source>
</evidence>
<dbReference type="EC" id="4.6.1.12" evidence="3 7"/>
<dbReference type="CDD" id="cd00554">
    <property type="entry name" value="MECDP_synthase"/>
    <property type="match status" value="1"/>
</dbReference>
<comment type="pathway">
    <text evidence="2 7">Isoprenoid biosynthesis; isopentenyl diphosphate biosynthesis via DXP pathway; isopentenyl diphosphate from 1-deoxy-D-xylulose 5-phosphate: step 4/6.</text>
</comment>
<feature type="binding site" evidence="7">
    <location>
        <position position="50"/>
    </location>
    <ligand>
        <name>a divalent metal cation</name>
        <dbReference type="ChEBI" id="CHEBI:60240"/>
    </ligand>
</feature>
<evidence type="ECO:0000256" key="3">
    <source>
        <dbReference type="ARBA" id="ARBA00012579"/>
    </source>
</evidence>
<evidence type="ECO:0000259" key="9">
    <source>
        <dbReference type="Pfam" id="PF02542"/>
    </source>
</evidence>
<dbReference type="KEGG" id="alus:STSP2_00782"/>
<dbReference type="GO" id="GO:0019288">
    <property type="term" value="P:isopentenyl diphosphate biosynthetic process, methylerythritol 4-phosphate pathway"/>
    <property type="evidence" value="ECO:0007669"/>
    <property type="project" value="UniProtKB-UniRule"/>
</dbReference>
<dbReference type="Proteomes" id="UP000189674">
    <property type="component" value="Chromosome"/>
</dbReference>
<dbReference type="Pfam" id="PF02542">
    <property type="entry name" value="YgbB"/>
    <property type="match status" value="1"/>
</dbReference>
<comment type="catalytic activity">
    <reaction evidence="1 7 8">
        <text>4-CDP-2-C-methyl-D-erythritol 2-phosphate = 2-C-methyl-D-erythritol 2,4-cyclic diphosphate + CMP</text>
        <dbReference type="Rhea" id="RHEA:23864"/>
        <dbReference type="ChEBI" id="CHEBI:57919"/>
        <dbReference type="ChEBI" id="CHEBI:58483"/>
        <dbReference type="ChEBI" id="CHEBI:60377"/>
        <dbReference type="EC" id="4.6.1.12"/>
    </reaction>
</comment>